<organism evidence="19 20">
    <name type="scientific">Succinatimonas hippei (strain DSM 22608 / JCM 16073 / KCTC 15190 / YIT 12066)</name>
    <dbReference type="NCBI Taxonomy" id="762983"/>
    <lineage>
        <taxon>Bacteria</taxon>
        <taxon>Pseudomonadati</taxon>
        <taxon>Pseudomonadota</taxon>
        <taxon>Gammaproteobacteria</taxon>
        <taxon>Aeromonadales</taxon>
        <taxon>Succinivibrionaceae</taxon>
        <taxon>Succinatimonas</taxon>
    </lineage>
</organism>
<dbReference type="Proteomes" id="UP000018458">
    <property type="component" value="Unassembled WGS sequence"/>
</dbReference>
<comment type="function">
    <text evidence="2">Purine salvage pathway enzyme which catalyzes the transfer of the ribosyl-5-phosphate group from 5-phospho-alpha-D-ribose 1-diphosphate (PRPP) to the N9 position of hypoxanthine to yield IMP (inosine 5'-monophosphate). To a lesser extent, can also act on guanine leading to GMP, but shows a highly less efficient activity with xanthine.</text>
</comment>
<keyword evidence="8 17" id="KW-0963">Cytoplasm</keyword>
<dbReference type="GO" id="GO:0032263">
    <property type="term" value="P:GMP salvage"/>
    <property type="evidence" value="ECO:0007669"/>
    <property type="project" value="TreeGrafter"/>
</dbReference>
<dbReference type="HOGENOM" id="CLU_073615_0_1_6"/>
<dbReference type="PANTHER" id="PTHR43340:SF1">
    <property type="entry name" value="HYPOXANTHINE PHOSPHORIBOSYLTRANSFERASE"/>
    <property type="match status" value="1"/>
</dbReference>
<keyword evidence="12 17" id="KW-0660">Purine salvage</keyword>
<evidence type="ECO:0000256" key="2">
    <source>
        <dbReference type="ARBA" id="ARBA00003637"/>
    </source>
</evidence>
<evidence type="ECO:0000259" key="18">
    <source>
        <dbReference type="Pfam" id="PF00156"/>
    </source>
</evidence>
<dbReference type="CDD" id="cd06223">
    <property type="entry name" value="PRTases_typeI"/>
    <property type="match status" value="1"/>
</dbReference>
<evidence type="ECO:0000256" key="16">
    <source>
        <dbReference type="ARBA" id="ARBA00049402"/>
    </source>
</evidence>
<dbReference type="STRING" id="762983.HMPREF9444_02060"/>
<gene>
    <name evidence="19" type="primary">hpt</name>
    <name evidence="19" type="ORF">HMPREF9444_02060</name>
</gene>
<keyword evidence="13 17" id="KW-0547">Nucleotide-binding</keyword>
<dbReference type="GO" id="GO:0004422">
    <property type="term" value="F:hypoxanthine phosphoribosyltransferase activity"/>
    <property type="evidence" value="ECO:0007669"/>
    <property type="project" value="InterPro"/>
</dbReference>
<dbReference type="GO" id="GO:0006166">
    <property type="term" value="P:purine ribonucleoside salvage"/>
    <property type="evidence" value="ECO:0007669"/>
    <property type="project" value="UniProtKB-KW"/>
</dbReference>
<sequence>MSIAVKELKPVFTKEEITSRVREMGEQICKDYAGQSLVAVCVLKGAVLFFSDLVRALAPLELELDFLRVSSYGNDTQSSHEVCFKKDVELNLRGKNVLIIEDVIDSGLTMQKVKEHFLVRGAKSVKLCAFIDKRERRITDIKIDYSGFVLERGFIVGYGLDLAEKYRHLPGIFEAVVEESNV</sequence>
<evidence type="ECO:0000256" key="6">
    <source>
        <dbReference type="ARBA" id="ARBA00011895"/>
    </source>
</evidence>
<comment type="caution">
    <text evidence="19">The sequence shown here is derived from an EMBL/GenBank/DDBJ whole genome shotgun (WGS) entry which is preliminary data.</text>
</comment>
<evidence type="ECO:0000256" key="12">
    <source>
        <dbReference type="ARBA" id="ARBA00022726"/>
    </source>
</evidence>
<dbReference type="UniPathway" id="UPA00591">
    <property type="reaction ID" value="UER00648"/>
</dbReference>
<evidence type="ECO:0000256" key="14">
    <source>
        <dbReference type="ARBA" id="ARBA00022842"/>
    </source>
</evidence>
<dbReference type="GO" id="GO:0005829">
    <property type="term" value="C:cytosol"/>
    <property type="evidence" value="ECO:0007669"/>
    <property type="project" value="TreeGrafter"/>
</dbReference>
<keyword evidence="14 17" id="KW-0460">Magnesium</keyword>
<dbReference type="GO" id="GO:0052657">
    <property type="term" value="F:guanine phosphoribosyltransferase activity"/>
    <property type="evidence" value="ECO:0007669"/>
    <property type="project" value="UniProtKB-ARBA"/>
</dbReference>
<dbReference type="InterPro" id="IPR029057">
    <property type="entry name" value="PRTase-like"/>
</dbReference>
<dbReference type="NCBIfam" id="TIGR01203">
    <property type="entry name" value="HGPRTase"/>
    <property type="match status" value="1"/>
</dbReference>
<evidence type="ECO:0000256" key="17">
    <source>
        <dbReference type="RuleBase" id="RU364099"/>
    </source>
</evidence>
<protein>
    <recommendedName>
        <fullName evidence="7 17">Hypoxanthine phosphoribosyltransferase</fullName>
        <ecNumber evidence="6 17">2.4.2.8</ecNumber>
    </recommendedName>
</protein>
<dbReference type="Pfam" id="PF00156">
    <property type="entry name" value="Pribosyltran"/>
    <property type="match status" value="1"/>
</dbReference>
<keyword evidence="20" id="KW-1185">Reference proteome</keyword>
<dbReference type="SUPFAM" id="SSF53271">
    <property type="entry name" value="PRTase-like"/>
    <property type="match status" value="1"/>
</dbReference>
<evidence type="ECO:0000256" key="11">
    <source>
        <dbReference type="ARBA" id="ARBA00022723"/>
    </source>
</evidence>
<comment type="similarity">
    <text evidence="5 17">Belongs to the purine/pyrimidine phosphoribosyltransferase family.</text>
</comment>
<dbReference type="InterPro" id="IPR000836">
    <property type="entry name" value="PRTase_dom"/>
</dbReference>
<evidence type="ECO:0000256" key="10">
    <source>
        <dbReference type="ARBA" id="ARBA00022679"/>
    </source>
</evidence>
<comment type="cofactor">
    <cofactor evidence="1 17">
        <name>Mg(2+)</name>
        <dbReference type="ChEBI" id="CHEBI:18420"/>
    </cofactor>
</comment>
<evidence type="ECO:0000256" key="1">
    <source>
        <dbReference type="ARBA" id="ARBA00001946"/>
    </source>
</evidence>
<evidence type="ECO:0000256" key="13">
    <source>
        <dbReference type="ARBA" id="ARBA00022741"/>
    </source>
</evidence>
<dbReference type="PANTHER" id="PTHR43340">
    <property type="entry name" value="HYPOXANTHINE-GUANINE PHOSPHORIBOSYLTRANSFERASE"/>
    <property type="match status" value="1"/>
</dbReference>
<evidence type="ECO:0000313" key="20">
    <source>
        <dbReference type="Proteomes" id="UP000018458"/>
    </source>
</evidence>
<comment type="catalytic activity">
    <reaction evidence="16">
        <text>IMP + diphosphate = hypoxanthine + 5-phospho-alpha-D-ribose 1-diphosphate</text>
        <dbReference type="Rhea" id="RHEA:17973"/>
        <dbReference type="ChEBI" id="CHEBI:17368"/>
        <dbReference type="ChEBI" id="CHEBI:33019"/>
        <dbReference type="ChEBI" id="CHEBI:58017"/>
        <dbReference type="ChEBI" id="CHEBI:58053"/>
        <dbReference type="EC" id="2.4.2.8"/>
    </reaction>
    <physiologicalReaction direction="right-to-left" evidence="16">
        <dbReference type="Rhea" id="RHEA:17975"/>
    </physiologicalReaction>
</comment>
<evidence type="ECO:0000256" key="5">
    <source>
        <dbReference type="ARBA" id="ARBA00008391"/>
    </source>
</evidence>
<dbReference type="RefSeq" id="WP_009144203.1">
    <property type="nucleotide sequence ID" value="NZ_GL831068.1"/>
</dbReference>
<comment type="pathway">
    <text evidence="4 17">Purine metabolism; IMP biosynthesis via salvage pathway; IMP from hypoxanthine: step 1/1.</text>
</comment>
<accession>E8LMR5</accession>
<evidence type="ECO:0000256" key="8">
    <source>
        <dbReference type="ARBA" id="ARBA00022490"/>
    </source>
</evidence>
<dbReference type="GO" id="GO:0046100">
    <property type="term" value="P:hypoxanthine metabolic process"/>
    <property type="evidence" value="ECO:0007669"/>
    <property type="project" value="TreeGrafter"/>
</dbReference>
<evidence type="ECO:0000256" key="15">
    <source>
        <dbReference type="ARBA" id="ARBA00048811"/>
    </source>
</evidence>
<dbReference type="EMBL" id="AEVO01000146">
    <property type="protein sequence ID" value="EFY06178.1"/>
    <property type="molecule type" value="Genomic_DNA"/>
</dbReference>
<dbReference type="Gene3D" id="3.40.50.2020">
    <property type="match status" value="1"/>
</dbReference>
<evidence type="ECO:0000256" key="9">
    <source>
        <dbReference type="ARBA" id="ARBA00022676"/>
    </source>
</evidence>
<evidence type="ECO:0000256" key="3">
    <source>
        <dbReference type="ARBA" id="ARBA00004496"/>
    </source>
</evidence>
<keyword evidence="10 17" id="KW-0808">Transferase</keyword>
<keyword evidence="9 17" id="KW-0328">Glycosyltransferase</keyword>
<evidence type="ECO:0000313" key="19">
    <source>
        <dbReference type="EMBL" id="EFY06178.1"/>
    </source>
</evidence>
<dbReference type="GO" id="GO:0000287">
    <property type="term" value="F:magnesium ion binding"/>
    <property type="evidence" value="ECO:0007669"/>
    <property type="project" value="TreeGrafter"/>
</dbReference>
<dbReference type="GO" id="GO:0006178">
    <property type="term" value="P:guanine salvage"/>
    <property type="evidence" value="ECO:0007669"/>
    <property type="project" value="TreeGrafter"/>
</dbReference>
<dbReference type="eggNOG" id="COG0634">
    <property type="taxonomic scope" value="Bacteria"/>
</dbReference>
<reference evidence="19 20" key="1">
    <citation type="submission" date="2011-01" db="EMBL/GenBank/DDBJ databases">
        <authorList>
            <person name="Weinstock G."/>
            <person name="Sodergren E."/>
            <person name="Clifton S."/>
            <person name="Fulton L."/>
            <person name="Fulton B."/>
            <person name="Courtney L."/>
            <person name="Fronick C."/>
            <person name="Harrison M."/>
            <person name="Strong C."/>
            <person name="Farmer C."/>
            <person name="Delahaunty K."/>
            <person name="Markovic C."/>
            <person name="Hall O."/>
            <person name="Minx P."/>
            <person name="Tomlinson C."/>
            <person name="Mitreva M."/>
            <person name="Hou S."/>
            <person name="Chen J."/>
            <person name="Wollam A."/>
            <person name="Pepin K.H."/>
            <person name="Johnson M."/>
            <person name="Bhonagiri V."/>
            <person name="Zhang X."/>
            <person name="Suruliraj S."/>
            <person name="Warren W."/>
            <person name="Chinwalla A."/>
            <person name="Mardis E.R."/>
            <person name="Wilson R.K."/>
        </authorList>
    </citation>
    <scope>NUCLEOTIDE SEQUENCE [LARGE SCALE GENOMIC DNA]</scope>
    <source>
        <strain evidence="20">DSM 22608 / JCM 16073 / KCTC 15190 / YIT 12066</strain>
    </source>
</reference>
<dbReference type="AlphaFoldDB" id="E8LMR5"/>
<dbReference type="InterPro" id="IPR050408">
    <property type="entry name" value="HGPRT"/>
</dbReference>
<dbReference type="GO" id="GO:0032264">
    <property type="term" value="P:IMP salvage"/>
    <property type="evidence" value="ECO:0007669"/>
    <property type="project" value="UniProtKB-UniPathway"/>
</dbReference>
<evidence type="ECO:0000256" key="7">
    <source>
        <dbReference type="ARBA" id="ARBA00014105"/>
    </source>
</evidence>
<dbReference type="InterPro" id="IPR005904">
    <property type="entry name" value="Hxn_phspho_trans"/>
</dbReference>
<comment type="subcellular location">
    <subcellularLocation>
        <location evidence="3 17">Cytoplasm</location>
    </subcellularLocation>
</comment>
<comment type="catalytic activity">
    <reaction evidence="15">
        <text>GMP + diphosphate = guanine + 5-phospho-alpha-D-ribose 1-diphosphate</text>
        <dbReference type="Rhea" id="RHEA:25424"/>
        <dbReference type="ChEBI" id="CHEBI:16235"/>
        <dbReference type="ChEBI" id="CHEBI:33019"/>
        <dbReference type="ChEBI" id="CHEBI:58017"/>
        <dbReference type="ChEBI" id="CHEBI:58115"/>
        <dbReference type="EC" id="2.4.2.8"/>
    </reaction>
    <physiologicalReaction direction="right-to-left" evidence="15">
        <dbReference type="Rhea" id="RHEA:25426"/>
    </physiologicalReaction>
</comment>
<dbReference type="FunFam" id="3.40.50.2020:FF:000006">
    <property type="entry name" value="Hypoxanthine phosphoribosyltransferase"/>
    <property type="match status" value="1"/>
</dbReference>
<dbReference type="EC" id="2.4.2.8" evidence="6 17"/>
<evidence type="ECO:0000256" key="4">
    <source>
        <dbReference type="ARBA" id="ARBA00004669"/>
    </source>
</evidence>
<feature type="domain" description="Phosphoribosyltransferase" evidence="18">
    <location>
        <begin position="16"/>
        <end position="161"/>
    </location>
</feature>
<dbReference type="GO" id="GO:0000166">
    <property type="term" value="F:nucleotide binding"/>
    <property type="evidence" value="ECO:0007669"/>
    <property type="project" value="UniProtKB-KW"/>
</dbReference>
<keyword evidence="11 17" id="KW-0479">Metal-binding</keyword>
<dbReference type="OrthoDB" id="9802824at2"/>
<name>E8LMR5_SUCHY</name>
<proteinExistence type="inferred from homology"/>